<dbReference type="Proteomes" id="UP001595803">
    <property type="component" value="Unassembled WGS sequence"/>
</dbReference>
<evidence type="ECO:0000313" key="2">
    <source>
        <dbReference type="Proteomes" id="UP001595803"/>
    </source>
</evidence>
<protein>
    <submittedName>
        <fullName evidence="1">Uncharacterized protein</fullName>
    </submittedName>
</protein>
<gene>
    <name evidence="1" type="ORF">ACFOSB_21280</name>
</gene>
<keyword evidence="2" id="KW-1185">Reference proteome</keyword>
<dbReference type="RefSeq" id="WP_322474596.1">
    <property type="nucleotide sequence ID" value="NZ_JBHRZG010000024.1"/>
</dbReference>
<organism evidence="1 2">
    <name type="scientific">Deinococcus rufus</name>
    <dbReference type="NCBI Taxonomy" id="2136097"/>
    <lineage>
        <taxon>Bacteria</taxon>
        <taxon>Thermotogati</taxon>
        <taxon>Deinococcota</taxon>
        <taxon>Deinococci</taxon>
        <taxon>Deinococcales</taxon>
        <taxon>Deinococcaceae</taxon>
        <taxon>Deinococcus</taxon>
    </lineage>
</organism>
<name>A0ABV7ZFG5_9DEIO</name>
<comment type="caution">
    <text evidence="1">The sequence shown here is derived from an EMBL/GenBank/DDBJ whole genome shotgun (WGS) entry which is preliminary data.</text>
</comment>
<evidence type="ECO:0000313" key="1">
    <source>
        <dbReference type="EMBL" id="MFC3835402.1"/>
    </source>
</evidence>
<dbReference type="EMBL" id="JBHRZG010000024">
    <property type="protein sequence ID" value="MFC3835402.1"/>
    <property type="molecule type" value="Genomic_DNA"/>
</dbReference>
<accession>A0ABV7ZFG5</accession>
<reference evidence="2" key="1">
    <citation type="journal article" date="2019" name="Int. J. Syst. Evol. Microbiol.">
        <title>The Global Catalogue of Microorganisms (GCM) 10K type strain sequencing project: providing services to taxonomists for standard genome sequencing and annotation.</title>
        <authorList>
            <consortium name="The Broad Institute Genomics Platform"/>
            <consortium name="The Broad Institute Genome Sequencing Center for Infectious Disease"/>
            <person name="Wu L."/>
            <person name="Ma J."/>
        </authorList>
    </citation>
    <scope>NUCLEOTIDE SEQUENCE [LARGE SCALE GENOMIC DNA]</scope>
    <source>
        <strain evidence="2">CCTCC AB 2017081</strain>
    </source>
</reference>
<proteinExistence type="predicted"/>
<sequence length="126" mass="14625">MTAFKRAFTQATARYGRFSHPAHLYVAWTLLRDLPVLEALVEFRLGLLALAERMGLQGKYHETRTVAWMLLVLERLDRSEDWETFEVRNADLFDVMLLERFYAPDVLDSDAARLGFVVPHQRAESP</sequence>